<dbReference type="EMBL" id="JACXVP010000001">
    <property type="protein sequence ID" value="KAG5631227.1"/>
    <property type="molecule type" value="Genomic_DNA"/>
</dbReference>
<protein>
    <submittedName>
        <fullName evidence="2">Uncharacterized protein</fullName>
    </submittedName>
</protein>
<sequence length="113" mass="12806">METEYTGVVETLLLGFFKNVNRFMSDSAKRHTQTNRNNRTKNNMPHKEGSRSIATLVDEQAENGIGAYTSTIFILDHKNCKDDRPLDKNYANNRSRSSYGNSVGEESSNKTLQ</sequence>
<comment type="caution">
    <text evidence="2">The sequence shown here is derived from an EMBL/GenBank/DDBJ whole genome shotgun (WGS) entry which is preliminary data.</text>
</comment>
<feature type="region of interest" description="Disordered" evidence="1">
    <location>
        <begin position="27"/>
        <end position="51"/>
    </location>
</feature>
<feature type="compositionally biased region" description="Low complexity" evidence="1">
    <location>
        <begin position="34"/>
        <end position="43"/>
    </location>
</feature>
<evidence type="ECO:0000313" key="2">
    <source>
        <dbReference type="EMBL" id="KAG5631227.1"/>
    </source>
</evidence>
<organism evidence="2 3">
    <name type="scientific">Solanum commersonii</name>
    <name type="common">Commerson's wild potato</name>
    <name type="synonym">Commerson's nightshade</name>
    <dbReference type="NCBI Taxonomy" id="4109"/>
    <lineage>
        <taxon>Eukaryota</taxon>
        <taxon>Viridiplantae</taxon>
        <taxon>Streptophyta</taxon>
        <taxon>Embryophyta</taxon>
        <taxon>Tracheophyta</taxon>
        <taxon>Spermatophyta</taxon>
        <taxon>Magnoliopsida</taxon>
        <taxon>eudicotyledons</taxon>
        <taxon>Gunneridae</taxon>
        <taxon>Pentapetalae</taxon>
        <taxon>asterids</taxon>
        <taxon>lamiids</taxon>
        <taxon>Solanales</taxon>
        <taxon>Solanaceae</taxon>
        <taxon>Solanoideae</taxon>
        <taxon>Solaneae</taxon>
        <taxon>Solanum</taxon>
    </lineage>
</organism>
<dbReference type="Proteomes" id="UP000824120">
    <property type="component" value="Chromosome 1"/>
</dbReference>
<name>A0A9J6B3M8_SOLCO</name>
<gene>
    <name evidence="2" type="ORF">H5410_002944</name>
</gene>
<feature type="non-terminal residue" evidence="2">
    <location>
        <position position="113"/>
    </location>
</feature>
<reference evidence="2 3" key="1">
    <citation type="submission" date="2020-09" db="EMBL/GenBank/DDBJ databases">
        <title>De no assembly of potato wild relative species, Solanum commersonii.</title>
        <authorList>
            <person name="Cho K."/>
        </authorList>
    </citation>
    <scope>NUCLEOTIDE SEQUENCE [LARGE SCALE GENOMIC DNA]</scope>
    <source>
        <strain evidence="2">LZ3.2</strain>
        <tissue evidence="2">Leaf</tissue>
    </source>
</reference>
<evidence type="ECO:0000313" key="3">
    <source>
        <dbReference type="Proteomes" id="UP000824120"/>
    </source>
</evidence>
<feature type="compositionally biased region" description="Polar residues" evidence="1">
    <location>
        <begin position="90"/>
        <end position="113"/>
    </location>
</feature>
<keyword evidence="3" id="KW-1185">Reference proteome</keyword>
<feature type="region of interest" description="Disordered" evidence="1">
    <location>
        <begin position="83"/>
        <end position="113"/>
    </location>
</feature>
<accession>A0A9J6B3M8</accession>
<proteinExistence type="predicted"/>
<evidence type="ECO:0000256" key="1">
    <source>
        <dbReference type="SAM" id="MobiDB-lite"/>
    </source>
</evidence>
<dbReference type="AlphaFoldDB" id="A0A9J6B3M8"/>